<name>A0A494TKJ1_SPHPE</name>
<sequence length="117" mass="13202">MQCRIATRPNKRQRVINIAPIDEIRPPSFESYAYAASKAGVLMLTRYFAKQIAPANILVNAIASGFFHTKMTASVLSELGNKATRNCDLLGQSGILVHDGRDNRMRRWPQHWFCPLT</sequence>
<dbReference type="Gene3D" id="3.40.50.720">
    <property type="entry name" value="NAD(P)-binding Rossmann-like Domain"/>
    <property type="match status" value="1"/>
</dbReference>
<dbReference type="PRINTS" id="PR00081">
    <property type="entry name" value="GDHRDH"/>
</dbReference>
<dbReference type="KEGG" id="spha:D3Y57_06175"/>
<dbReference type="GO" id="GO:0016491">
    <property type="term" value="F:oxidoreductase activity"/>
    <property type="evidence" value="ECO:0007669"/>
    <property type="project" value="UniProtKB-KW"/>
</dbReference>
<keyword evidence="2" id="KW-0521">NADP</keyword>
<dbReference type="Pfam" id="PF00106">
    <property type="entry name" value="adh_short"/>
    <property type="match status" value="1"/>
</dbReference>
<dbReference type="Proteomes" id="UP000276254">
    <property type="component" value="Chromosome"/>
</dbReference>
<protein>
    <submittedName>
        <fullName evidence="4">SDR family oxidoreductase</fullName>
    </submittedName>
</protein>
<keyword evidence="3" id="KW-0560">Oxidoreductase</keyword>
<dbReference type="PANTHER" id="PTHR43618:SF17">
    <property type="entry name" value="RHAMNOLIPIDS BIOSYNTHESIS 3-OXOACYL-[ACYL-CARRIER-PROTEIN] REDUCTASE"/>
    <property type="match status" value="1"/>
</dbReference>
<evidence type="ECO:0000256" key="1">
    <source>
        <dbReference type="ARBA" id="ARBA00006484"/>
    </source>
</evidence>
<organism evidence="4 5">
    <name type="scientific">Sphingomonas paeninsulae</name>
    <dbReference type="NCBI Taxonomy" id="2319844"/>
    <lineage>
        <taxon>Bacteria</taxon>
        <taxon>Pseudomonadati</taxon>
        <taxon>Pseudomonadota</taxon>
        <taxon>Alphaproteobacteria</taxon>
        <taxon>Sphingomonadales</taxon>
        <taxon>Sphingomonadaceae</taxon>
        <taxon>Sphingomonas</taxon>
    </lineage>
</organism>
<comment type="similarity">
    <text evidence="1">Belongs to the short-chain dehydrogenases/reductases (SDR) family.</text>
</comment>
<dbReference type="PANTHER" id="PTHR43618">
    <property type="entry name" value="7-ALPHA-HYDROXYSTEROID DEHYDROGENASE"/>
    <property type="match status" value="1"/>
</dbReference>
<dbReference type="InterPro" id="IPR002347">
    <property type="entry name" value="SDR_fam"/>
</dbReference>
<dbReference type="SUPFAM" id="SSF51735">
    <property type="entry name" value="NAD(P)-binding Rossmann-fold domains"/>
    <property type="match status" value="1"/>
</dbReference>
<reference evidence="4 5" key="1">
    <citation type="submission" date="2018-09" db="EMBL/GenBank/DDBJ databases">
        <title>Sphingomonas peninsula sp. nov., isolated from fildes peninsula, Antarctic soil.</title>
        <authorList>
            <person name="Yingchao G."/>
        </authorList>
    </citation>
    <scope>NUCLEOTIDE SEQUENCE [LARGE SCALE GENOMIC DNA]</scope>
    <source>
        <strain evidence="4 5">YZ-8</strain>
    </source>
</reference>
<accession>A0A494TKJ1</accession>
<dbReference type="OrthoDB" id="286404at2"/>
<dbReference type="InterPro" id="IPR052178">
    <property type="entry name" value="Sec_Metab_Biosynth_SDR"/>
</dbReference>
<dbReference type="AlphaFoldDB" id="A0A494TKJ1"/>
<keyword evidence="5" id="KW-1185">Reference proteome</keyword>
<evidence type="ECO:0000313" key="4">
    <source>
        <dbReference type="EMBL" id="AYJ85635.1"/>
    </source>
</evidence>
<gene>
    <name evidence="4" type="ORF">D3Y57_06175</name>
</gene>
<evidence type="ECO:0000256" key="3">
    <source>
        <dbReference type="ARBA" id="ARBA00023002"/>
    </source>
</evidence>
<dbReference type="EMBL" id="CP032829">
    <property type="protein sequence ID" value="AYJ85635.1"/>
    <property type="molecule type" value="Genomic_DNA"/>
</dbReference>
<dbReference type="RefSeq" id="WP_121152260.1">
    <property type="nucleotide sequence ID" value="NZ_CP032829.1"/>
</dbReference>
<dbReference type="InterPro" id="IPR036291">
    <property type="entry name" value="NAD(P)-bd_dom_sf"/>
</dbReference>
<evidence type="ECO:0000313" key="5">
    <source>
        <dbReference type="Proteomes" id="UP000276254"/>
    </source>
</evidence>
<proteinExistence type="inferred from homology"/>
<evidence type="ECO:0000256" key="2">
    <source>
        <dbReference type="ARBA" id="ARBA00022857"/>
    </source>
</evidence>